<organism evidence="1 2">
    <name type="scientific">Haematococcus lacustris</name>
    <name type="common">Green alga</name>
    <name type="synonym">Haematococcus pluvialis</name>
    <dbReference type="NCBI Taxonomy" id="44745"/>
    <lineage>
        <taxon>Eukaryota</taxon>
        <taxon>Viridiplantae</taxon>
        <taxon>Chlorophyta</taxon>
        <taxon>core chlorophytes</taxon>
        <taxon>Chlorophyceae</taxon>
        <taxon>CS clade</taxon>
        <taxon>Chlamydomonadales</taxon>
        <taxon>Haematococcaceae</taxon>
        <taxon>Haematococcus</taxon>
    </lineage>
</organism>
<comment type="caution">
    <text evidence="1">The sequence shown here is derived from an EMBL/GenBank/DDBJ whole genome shotgun (WGS) entry which is preliminary data.</text>
</comment>
<protein>
    <submittedName>
        <fullName evidence="1">SGL domain-containing protein</fullName>
    </submittedName>
</protein>
<evidence type="ECO:0000313" key="2">
    <source>
        <dbReference type="Proteomes" id="UP000485058"/>
    </source>
</evidence>
<dbReference type="SUPFAM" id="SSF63829">
    <property type="entry name" value="Calcium-dependent phosphotriesterase"/>
    <property type="match status" value="1"/>
</dbReference>
<proteinExistence type="predicted"/>
<dbReference type="AlphaFoldDB" id="A0A699Z6U7"/>
<dbReference type="InterPro" id="IPR011042">
    <property type="entry name" value="6-blade_b-propeller_TolB-like"/>
</dbReference>
<dbReference type="Proteomes" id="UP000485058">
    <property type="component" value="Unassembled WGS sequence"/>
</dbReference>
<gene>
    <name evidence="1" type="ORF">HaLaN_15151</name>
</gene>
<accession>A0A699Z6U7</accession>
<sequence length="251" mass="26210">MWAGSEGGAVDLVRLPLVKPSGMCLSHNKQELFLANSGRLSIMRLELSTDRLSVAAGVADKMGSDDGPGAQATFTHPYSLVCLPDGSVLVGDVGAKALRRLVCVENCQGVEPAPEPAAGADHRDLASWAGAVGLGALALVGAVSLVVQTHSAASAWVRQRRDQLRNQHKGPPARHRLLSLNLAGLKWGGRWLRRHQPEALPVSSTSAAQAANAGQAGAQLQVGWEQSGADAVQVKGRGLLLLSHGEGRAQQ</sequence>
<dbReference type="Gene3D" id="2.120.10.30">
    <property type="entry name" value="TolB, C-terminal domain"/>
    <property type="match status" value="1"/>
</dbReference>
<reference evidence="1 2" key="1">
    <citation type="submission" date="2020-02" db="EMBL/GenBank/DDBJ databases">
        <title>Draft genome sequence of Haematococcus lacustris strain NIES-144.</title>
        <authorList>
            <person name="Morimoto D."/>
            <person name="Nakagawa S."/>
            <person name="Yoshida T."/>
            <person name="Sawayama S."/>
        </authorList>
    </citation>
    <scope>NUCLEOTIDE SEQUENCE [LARGE SCALE GENOMIC DNA]</scope>
    <source>
        <strain evidence="1 2">NIES-144</strain>
    </source>
</reference>
<name>A0A699Z6U7_HAELA</name>
<dbReference type="EMBL" id="BLLF01001289">
    <property type="protein sequence ID" value="GFH18357.1"/>
    <property type="molecule type" value="Genomic_DNA"/>
</dbReference>
<evidence type="ECO:0000313" key="1">
    <source>
        <dbReference type="EMBL" id="GFH18357.1"/>
    </source>
</evidence>
<keyword evidence="2" id="KW-1185">Reference proteome</keyword>